<accession>A0A481Z388</accession>
<gene>
    <name evidence="1" type="ORF">LCMiAC02_05830</name>
</gene>
<dbReference type="EMBL" id="MK500426">
    <property type="protein sequence ID" value="QBK89488.1"/>
    <property type="molecule type" value="Genomic_DNA"/>
</dbReference>
<sequence>MKFLNNYGTTFTISKKVPPMYLQKIYMNEFREYVTTKELDNYKIICYCDNVTSKSYIDKMKSTERNYDIVVINYLDQLNILKLFILLELPLFNMNTFPKFISRVKTIRKTTKSRRSRNNYSNYNTYIFKSSHKNTNTKTNTNTKNIKNTKKIISRKPITRRPITRRNIKLPNKIIKKEQVNDNSVYLLNKSIYDDEQLDKLIKNNNNFVIDKLDHRNDKLDAYKYPNNDMLLTSKLLIFNGALGDNTNGGIYNPGFIKHNDKMYLLCRGEQISSNFRTYHSLYTSKPILVTISASASEKDNLKIVEYDEFSINLPSSVRVDDFRLYKYNNEIYTNHKLYTIKMGINGEHMESCSVGISKVDILNKKLHFMYELQYKNVLIEKNWGIINKRTKVDDIYVIKNVTPYTLLKLDHDTGECVLHIKKYYNLLNIHNWSLSTNPIIYNDKYYVTFIHHHVSVINQDNLVKKKLYSHYLMFIDRETLLPSVFIPTPLYKITVDEVNDINKNYVHYISSLFVEDDKLYIFYGEAELNTGYDILNKNQIDKEIEKCGIKLNSDIKI</sequence>
<protein>
    <submittedName>
        <fullName evidence="1">Uncharacterized protein</fullName>
    </submittedName>
</protein>
<name>A0A481Z388_9VIRU</name>
<organism evidence="1">
    <name type="scientific">Mimivirus LCMiAC02</name>
    <dbReference type="NCBI Taxonomy" id="2506609"/>
    <lineage>
        <taxon>Viruses</taxon>
        <taxon>Varidnaviria</taxon>
        <taxon>Bamfordvirae</taxon>
        <taxon>Nucleocytoviricota</taxon>
        <taxon>Megaviricetes</taxon>
        <taxon>Imitervirales</taxon>
        <taxon>Mimiviridae</taxon>
        <taxon>Klosneuvirinae</taxon>
    </lineage>
</organism>
<dbReference type="InterPro" id="IPR023296">
    <property type="entry name" value="Glyco_hydro_beta-prop_sf"/>
</dbReference>
<dbReference type="Gene3D" id="2.115.10.20">
    <property type="entry name" value="Glycosyl hydrolase domain, family 43"/>
    <property type="match status" value="1"/>
</dbReference>
<reference evidence="1" key="1">
    <citation type="journal article" date="2019" name="MBio">
        <title>Virus Genomes from Deep Sea Sediments Expand the Ocean Megavirome and Support Independent Origins of Viral Gigantism.</title>
        <authorList>
            <person name="Backstrom D."/>
            <person name="Yutin N."/>
            <person name="Jorgensen S.L."/>
            <person name="Dharamshi J."/>
            <person name="Homa F."/>
            <person name="Zaremba-Niedwiedzka K."/>
            <person name="Spang A."/>
            <person name="Wolf Y.I."/>
            <person name="Koonin E.V."/>
            <person name="Ettema T.J."/>
        </authorList>
    </citation>
    <scope>NUCLEOTIDE SEQUENCE</scope>
</reference>
<evidence type="ECO:0000313" key="1">
    <source>
        <dbReference type="EMBL" id="QBK89488.1"/>
    </source>
</evidence>
<proteinExistence type="predicted"/>